<dbReference type="InterPro" id="IPR052719">
    <property type="entry name" value="CvpA-like"/>
</dbReference>
<dbReference type="RefSeq" id="WP_158336391.1">
    <property type="nucleotide sequence ID" value="NZ_CP033004.1"/>
</dbReference>
<dbReference type="Pfam" id="PF02674">
    <property type="entry name" value="Colicin_V"/>
    <property type="match status" value="1"/>
</dbReference>
<evidence type="ECO:0000256" key="4">
    <source>
        <dbReference type="ARBA" id="ARBA00023136"/>
    </source>
</evidence>
<dbReference type="GO" id="GO:0016020">
    <property type="term" value="C:membrane"/>
    <property type="evidence" value="ECO:0007669"/>
    <property type="project" value="UniProtKB-SubCell"/>
</dbReference>
<evidence type="ECO:0000256" key="2">
    <source>
        <dbReference type="ARBA" id="ARBA00022692"/>
    </source>
</evidence>
<dbReference type="Proteomes" id="UP000298566">
    <property type="component" value="Chromosome"/>
</dbReference>
<evidence type="ECO:0000256" key="1">
    <source>
        <dbReference type="ARBA" id="ARBA00004141"/>
    </source>
</evidence>
<accession>A0A4D6YFR3</accession>
<feature type="transmembrane region" description="Helical" evidence="5">
    <location>
        <begin position="94"/>
        <end position="120"/>
    </location>
</feature>
<dbReference type="OrthoDB" id="9810601at2"/>
<keyword evidence="2 5" id="KW-0812">Transmembrane</keyword>
<dbReference type="PANTHER" id="PTHR36926:SF1">
    <property type="entry name" value="COLICIN V PRODUCTION PROTEIN"/>
    <property type="match status" value="1"/>
</dbReference>
<protein>
    <submittedName>
        <fullName evidence="6">Colicin V production protein</fullName>
    </submittedName>
</protein>
<dbReference type="AlphaFoldDB" id="A0A4D6YFR3"/>
<reference evidence="6 7" key="1">
    <citation type="submission" date="2018-10" db="EMBL/GenBank/DDBJ databases">
        <title>Comparative functional genomics of the obligate endosymbiont Buchnera aphidicola.</title>
        <authorList>
            <person name="Chong R.A."/>
        </authorList>
    </citation>
    <scope>NUCLEOTIDE SEQUENCE [LARGE SCALE GENOMIC DNA]</scope>
    <source>
        <strain evidence="6 7">Mrh</strain>
    </source>
</reference>
<evidence type="ECO:0000256" key="3">
    <source>
        <dbReference type="ARBA" id="ARBA00022989"/>
    </source>
</evidence>
<keyword evidence="4 5" id="KW-0472">Membrane</keyword>
<proteinExistence type="predicted"/>
<dbReference type="GO" id="GO:0009403">
    <property type="term" value="P:toxin biosynthetic process"/>
    <property type="evidence" value="ECO:0007669"/>
    <property type="project" value="InterPro"/>
</dbReference>
<evidence type="ECO:0000313" key="6">
    <source>
        <dbReference type="EMBL" id="QCI23195.1"/>
    </source>
</evidence>
<dbReference type="PANTHER" id="PTHR36926">
    <property type="entry name" value="COLICIN V PRODUCTION PROTEIN"/>
    <property type="match status" value="1"/>
</dbReference>
<sequence>MNRIDYISIVIIIISTTISFFRGFFQEIISVLMWGIGIYIFSKYYYWFSFLSIYINNKIIRYMIHFVTFFMFFLIIREILNYLIIAFINQFHLFVFNQILGICFGIIRGVLIICTILFFLEFSTNFVHSKNFKNSLLIPYYNYFIKILLKHVIKNVFIK</sequence>
<dbReference type="EMBL" id="CP033004">
    <property type="protein sequence ID" value="QCI23195.1"/>
    <property type="molecule type" value="Genomic_DNA"/>
</dbReference>
<gene>
    <name evidence="6" type="ORF">D9V73_00800</name>
</gene>
<keyword evidence="3 5" id="KW-1133">Transmembrane helix</keyword>
<dbReference type="InterPro" id="IPR003825">
    <property type="entry name" value="Colicin-V_CvpA"/>
</dbReference>
<evidence type="ECO:0000313" key="7">
    <source>
        <dbReference type="Proteomes" id="UP000298566"/>
    </source>
</evidence>
<feature type="transmembrane region" description="Helical" evidence="5">
    <location>
        <begin position="7"/>
        <end position="25"/>
    </location>
</feature>
<feature type="transmembrane region" description="Helical" evidence="5">
    <location>
        <begin position="66"/>
        <end position="88"/>
    </location>
</feature>
<organism evidence="6 7">
    <name type="scientific">Buchnera aphidicola subsp. Melaphis rhois</name>
    <dbReference type="NCBI Taxonomy" id="118103"/>
    <lineage>
        <taxon>Bacteria</taxon>
        <taxon>Pseudomonadati</taxon>
        <taxon>Pseudomonadota</taxon>
        <taxon>Gammaproteobacteria</taxon>
        <taxon>Enterobacterales</taxon>
        <taxon>Erwiniaceae</taxon>
        <taxon>Buchnera</taxon>
    </lineage>
</organism>
<name>A0A4D6YFR3_BUCMH</name>
<comment type="subcellular location">
    <subcellularLocation>
        <location evidence="1">Membrane</location>
        <topology evidence="1">Multi-pass membrane protein</topology>
    </subcellularLocation>
</comment>
<evidence type="ECO:0000256" key="5">
    <source>
        <dbReference type="SAM" id="Phobius"/>
    </source>
</evidence>
<feature type="transmembrane region" description="Helical" evidence="5">
    <location>
        <begin position="31"/>
        <end position="54"/>
    </location>
</feature>